<evidence type="ECO:0000313" key="8">
    <source>
        <dbReference type="Proteomes" id="UP000824540"/>
    </source>
</evidence>
<dbReference type="GO" id="GO:0055088">
    <property type="term" value="P:lipid homeostasis"/>
    <property type="evidence" value="ECO:0007669"/>
    <property type="project" value="TreeGrafter"/>
</dbReference>
<dbReference type="GO" id="GO:0004806">
    <property type="term" value="F:triacylglycerol lipase activity"/>
    <property type="evidence" value="ECO:0007669"/>
    <property type="project" value="UniProtKB-EC"/>
</dbReference>
<dbReference type="GO" id="GO:0016020">
    <property type="term" value="C:membrane"/>
    <property type="evidence" value="ECO:0007669"/>
    <property type="project" value="TreeGrafter"/>
</dbReference>
<comment type="caution">
    <text evidence="7">The sequence shown here is derived from an EMBL/GenBank/DDBJ whole genome shotgun (WGS) entry which is preliminary data.</text>
</comment>
<dbReference type="EC" id="3.1.1.3" evidence="1"/>
<evidence type="ECO:0000256" key="1">
    <source>
        <dbReference type="ARBA" id="ARBA00013279"/>
    </source>
</evidence>
<evidence type="ECO:0000256" key="5">
    <source>
        <dbReference type="SAM" id="Phobius"/>
    </source>
</evidence>
<dbReference type="InterPro" id="IPR016035">
    <property type="entry name" value="Acyl_Trfase/lysoPLipase"/>
</dbReference>
<feature type="transmembrane region" description="Helical" evidence="5">
    <location>
        <begin position="49"/>
        <end position="68"/>
    </location>
</feature>
<dbReference type="Gene3D" id="3.40.1090.10">
    <property type="entry name" value="Cytosolic phospholipase A2 catalytic domain"/>
    <property type="match status" value="2"/>
</dbReference>
<feature type="short sequence motif" description="GXSXG" evidence="4">
    <location>
        <begin position="45"/>
        <end position="49"/>
    </location>
</feature>
<evidence type="ECO:0000256" key="4">
    <source>
        <dbReference type="PROSITE-ProRule" id="PRU01161"/>
    </source>
</evidence>
<evidence type="ECO:0000256" key="3">
    <source>
        <dbReference type="ARBA" id="ARBA00023098"/>
    </source>
</evidence>
<dbReference type="OrthoDB" id="197155at2759"/>
<dbReference type="GO" id="GO:0019433">
    <property type="term" value="P:triglyceride catabolic process"/>
    <property type="evidence" value="ECO:0007669"/>
    <property type="project" value="TreeGrafter"/>
</dbReference>
<feature type="short sequence motif" description="DGA/G" evidence="4">
    <location>
        <begin position="173"/>
        <end position="175"/>
    </location>
</feature>
<keyword evidence="2 4" id="KW-0378">Hydrolase</keyword>
<keyword evidence="5" id="KW-1133">Transmembrane helix</keyword>
<protein>
    <recommendedName>
        <fullName evidence="1">triacylglycerol lipase</fullName>
        <ecNumber evidence="1">3.1.1.3</ecNumber>
    </recommendedName>
</protein>
<dbReference type="EMBL" id="JAFBMS010000027">
    <property type="protein sequence ID" value="KAG9342651.1"/>
    <property type="molecule type" value="Genomic_DNA"/>
</dbReference>
<name>A0A8T2NU64_9TELE</name>
<dbReference type="GO" id="GO:0005737">
    <property type="term" value="C:cytoplasm"/>
    <property type="evidence" value="ECO:0007669"/>
    <property type="project" value="TreeGrafter"/>
</dbReference>
<organism evidence="7 8">
    <name type="scientific">Albula glossodonta</name>
    <name type="common">roundjaw bonefish</name>
    <dbReference type="NCBI Taxonomy" id="121402"/>
    <lineage>
        <taxon>Eukaryota</taxon>
        <taxon>Metazoa</taxon>
        <taxon>Chordata</taxon>
        <taxon>Craniata</taxon>
        <taxon>Vertebrata</taxon>
        <taxon>Euteleostomi</taxon>
        <taxon>Actinopterygii</taxon>
        <taxon>Neopterygii</taxon>
        <taxon>Teleostei</taxon>
        <taxon>Albuliformes</taxon>
        <taxon>Albulidae</taxon>
        <taxon>Albula</taxon>
    </lineage>
</organism>
<evidence type="ECO:0000256" key="2">
    <source>
        <dbReference type="ARBA" id="ARBA00022801"/>
    </source>
</evidence>
<reference evidence="7" key="1">
    <citation type="thesis" date="2021" institute="BYU ScholarsArchive" country="Provo, UT, USA">
        <title>Applications of and Algorithms for Genome Assembly and Genomic Analyses with an Emphasis on Marine Teleosts.</title>
        <authorList>
            <person name="Pickett B.D."/>
        </authorList>
    </citation>
    <scope>NUCLEOTIDE SEQUENCE</scope>
    <source>
        <strain evidence="7">HI-2016</strain>
    </source>
</reference>
<keyword evidence="5" id="KW-0812">Transmembrane</keyword>
<dbReference type="Pfam" id="PF01734">
    <property type="entry name" value="Patatin"/>
    <property type="match status" value="1"/>
</dbReference>
<dbReference type="FunFam" id="3.40.1090.10:FF:000003">
    <property type="entry name" value="Patatin-like phospholipase domain-containing protein 2"/>
    <property type="match status" value="1"/>
</dbReference>
<feature type="transmembrane region" description="Helical" evidence="5">
    <location>
        <begin position="20"/>
        <end position="37"/>
    </location>
</feature>
<keyword evidence="8" id="KW-1185">Reference proteome</keyword>
<feature type="active site" description="Proton acceptor" evidence="4">
    <location>
        <position position="173"/>
    </location>
</feature>
<dbReference type="PROSITE" id="PS51635">
    <property type="entry name" value="PNPLA"/>
    <property type="match status" value="1"/>
</dbReference>
<keyword evidence="3 4" id="KW-0443">Lipid metabolism</keyword>
<feature type="active site" description="Nucleophile" evidence="4">
    <location>
        <position position="47"/>
    </location>
</feature>
<dbReference type="AlphaFoldDB" id="A0A8T2NU64"/>
<dbReference type="InterPro" id="IPR002641">
    <property type="entry name" value="PNPLA_dom"/>
</dbReference>
<dbReference type="PANTHER" id="PTHR12406">
    <property type="entry name" value="CALCIUM-INDEPENDENT PHOSPHOLIPASE A2 IPLA2 -RELATED"/>
    <property type="match status" value="1"/>
</dbReference>
<dbReference type="GO" id="GO:0005811">
    <property type="term" value="C:lipid droplet"/>
    <property type="evidence" value="ECO:0007669"/>
    <property type="project" value="TreeGrafter"/>
</dbReference>
<proteinExistence type="predicted"/>
<evidence type="ECO:0000259" key="6">
    <source>
        <dbReference type="PROSITE" id="PS51635"/>
    </source>
</evidence>
<dbReference type="InterPro" id="IPR033562">
    <property type="entry name" value="PLPL"/>
</dbReference>
<dbReference type="SUPFAM" id="SSF52151">
    <property type="entry name" value="FabD/lysophospholipase-like"/>
    <property type="match status" value="1"/>
</dbReference>
<feature type="domain" description="PNPLA" evidence="6">
    <location>
        <begin position="10"/>
        <end position="186"/>
    </location>
</feature>
<keyword evidence="4" id="KW-0442">Lipid degradation</keyword>
<dbReference type="Proteomes" id="UP000824540">
    <property type="component" value="Unassembled WGS sequence"/>
</dbReference>
<evidence type="ECO:0000313" key="7">
    <source>
        <dbReference type="EMBL" id="KAG9342651.1"/>
    </source>
</evidence>
<keyword evidence="5" id="KW-0472">Membrane</keyword>
<gene>
    <name evidence="7" type="ORF">JZ751_016088</name>
</gene>
<accession>A0A8T2NU64</accession>
<dbReference type="PANTHER" id="PTHR12406:SF22">
    <property type="entry name" value="1-ACYLGLYCEROL-3-PHOSPHATE O-ACYLTRANSFERASE PNPLA3"/>
    <property type="match status" value="1"/>
</dbReference>
<feature type="short sequence motif" description="GXGXXG" evidence="4">
    <location>
        <begin position="14"/>
        <end position="19"/>
    </location>
</feature>
<sequence>MFDMEGEWSISLAGCGFLGVYYIGLASCFLELAPFLVKKATRIYGASSGALTAMVLALGMPLAVTLSFEDKCCEDLMGMARAARGRSLGALHPSFDLVKIVRDSLNRDLPTDAHLLATGRLCVSLTRVSDGRNVLVSEFSSREELIQALVCSCFIPVYCGLIPPSFRGVRYMDGALSNNQPQYELKNTITVAPFSGNCIICPRDEAFRLHTIRFCSASFHVNLLNVWRVARVFFPPEPQIMAEICQNGYKDGLQFLKENSEY</sequence>